<gene>
    <name evidence="6" type="ORF">ABXS05_33605</name>
</gene>
<keyword evidence="4 6" id="KW-0067">ATP-binding</keyword>
<reference evidence="6 7" key="1">
    <citation type="submission" date="2024-07" db="EMBL/GenBank/DDBJ databases">
        <title>Description of Labrys sedimenti sp. nov., isolated from a diclofenac-degrading enrichment culture.</title>
        <authorList>
            <person name="Tancsics A."/>
            <person name="Csepanyi A."/>
        </authorList>
    </citation>
    <scope>NUCLEOTIDE SEQUENCE [LARGE SCALE GENOMIC DNA]</scope>
    <source>
        <strain evidence="6 7">LMG 23578</strain>
    </source>
</reference>
<keyword evidence="3" id="KW-0547">Nucleotide-binding</keyword>
<comment type="caution">
    <text evidence="6">The sequence shown here is derived from an EMBL/GenBank/DDBJ whole genome shotgun (WGS) entry which is preliminary data.</text>
</comment>
<accession>A0ABV3PXW4</accession>
<dbReference type="InterPro" id="IPR047641">
    <property type="entry name" value="ABC_transpr_MalK/UgpC-like"/>
</dbReference>
<organism evidence="6 7">
    <name type="scientific">Labrys neptuniae</name>
    <dbReference type="NCBI Taxonomy" id="376174"/>
    <lineage>
        <taxon>Bacteria</taxon>
        <taxon>Pseudomonadati</taxon>
        <taxon>Pseudomonadota</taxon>
        <taxon>Alphaproteobacteria</taxon>
        <taxon>Hyphomicrobiales</taxon>
        <taxon>Xanthobacteraceae</taxon>
        <taxon>Labrys</taxon>
    </lineage>
</organism>
<evidence type="ECO:0000256" key="3">
    <source>
        <dbReference type="ARBA" id="ARBA00022741"/>
    </source>
</evidence>
<evidence type="ECO:0000259" key="5">
    <source>
        <dbReference type="PROSITE" id="PS50893"/>
    </source>
</evidence>
<dbReference type="Gene3D" id="2.40.50.100">
    <property type="match status" value="1"/>
</dbReference>
<comment type="similarity">
    <text evidence="1">Belongs to the ABC transporter superfamily.</text>
</comment>
<dbReference type="Gene3D" id="3.40.50.300">
    <property type="entry name" value="P-loop containing nucleotide triphosphate hydrolases"/>
    <property type="match status" value="1"/>
</dbReference>
<dbReference type="Proteomes" id="UP001555786">
    <property type="component" value="Unassembled WGS sequence"/>
</dbReference>
<dbReference type="InterPro" id="IPR012340">
    <property type="entry name" value="NA-bd_OB-fold"/>
</dbReference>
<dbReference type="InterPro" id="IPR013611">
    <property type="entry name" value="Transp-assoc_OB_typ2"/>
</dbReference>
<dbReference type="GO" id="GO:0005524">
    <property type="term" value="F:ATP binding"/>
    <property type="evidence" value="ECO:0007669"/>
    <property type="project" value="UniProtKB-KW"/>
</dbReference>
<dbReference type="PANTHER" id="PTHR43875">
    <property type="entry name" value="MALTODEXTRIN IMPORT ATP-BINDING PROTEIN MSMX"/>
    <property type="match status" value="1"/>
</dbReference>
<evidence type="ECO:0000256" key="2">
    <source>
        <dbReference type="ARBA" id="ARBA00022448"/>
    </source>
</evidence>
<dbReference type="PROSITE" id="PS00211">
    <property type="entry name" value="ABC_TRANSPORTER_1"/>
    <property type="match status" value="1"/>
</dbReference>
<dbReference type="InterPro" id="IPR003439">
    <property type="entry name" value="ABC_transporter-like_ATP-bd"/>
</dbReference>
<dbReference type="SUPFAM" id="SSF52540">
    <property type="entry name" value="P-loop containing nucleoside triphosphate hydrolases"/>
    <property type="match status" value="1"/>
</dbReference>
<dbReference type="InterPro" id="IPR008995">
    <property type="entry name" value="Mo/tungstate-bd_C_term_dom"/>
</dbReference>
<protein>
    <submittedName>
        <fullName evidence="6">ABC transporter ATP-binding protein</fullName>
    </submittedName>
</protein>
<dbReference type="Pfam" id="PF08402">
    <property type="entry name" value="TOBE_2"/>
    <property type="match status" value="1"/>
</dbReference>
<feature type="domain" description="ABC transporter" evidence="5">
    <location>
        <begin position="6"/>
        <end position="254"/>
    </location>
</feature>
<proteinExistence type="inferred from homology"/>
<evidence type="ECO:0000313" key="6">
    <source>
        <dbReference type="EMBL" id="MEW9310522.1"/>
    </source>
</evidence>
<dbReference type="PANTHER" id="PTHR43875:SF1">
    <property type="entry name" value="OSMOPROTECTIVE COMPOUNDS UPTAKE ATP-BINDING PROTEIN GGTA"/>
    <property type="match status" value="1"/>
</dbReference>
<evidence type="ECO:0000256" key="1">
    <source>
        <dbReference type="ARBA" id="ARBA00005417"/>
    </source>
</evidence>
<dbReference type="PROSITE" id="PS50893">
    <property type="entry name" value="ABC_TRANSPORTER_2"/>
    <property type="match status" value="1"/>
</dbReference>
<dbReference type="InterPro" id="IPR017871">
    <property type="entry name" value="ABC_transporter-like_CS"/>
</dbReference>
<dbReference type="EMBL" id="JBFNQD010000029">
    <property type="protein sequence ID" value="MEW9310522.1"/>
    <property type="molecule type" value="Genomic_DNA"/>
</dbReference>
<keyword evidence="2" id="KW-0813">Transport</keyword>
<dbReference type="InterPro" id="IPR027417">
    <property type="entry name" value="P-loop_NTPase"/>
</dbReference>
<name>A0ABV3PXW4_9HYPH</name>
<sequence>MEPATVEIRNLGKRFDSTEVLRGLDLEIRPGEFLCLLGPSGCGKSTLLRILAGFDQPSFGDVIIDGRTILGTAPKDRDIAMVFQSFALYPHMTARQNIAIPLMMSRLSFIQRQPLIGRLAPGGRSVKRRIEAEVEHVAASLRITAQLDRRPAQLSGGQKQRVAIGRAIIRHPRLFLMDEPLSSLDAALRTQMRGELVELQRRLSITTVYVTHDQTEAMTMADRIVVMMEGKALQVGTPLEIFHDPQHLSVAQFLGTPAINLLPVEASPSGALACLGRDIAFQAGSQGRRPVTLGLRPEDLRVAAAPDGENQPWRATIKRIEQTGHEALLFVSLDGGDTPLAIRLTGEALARFSLPADGRIGVDFDPMAIKLFDDTGSRLATSAATNILRFGGQRP</sequence>
<keyword evidence="7" id="KW-1185">Reference proteome</keyword>
<dbReference type="Pfam" id="PF00005">
    <property type="entry name" value="ABC_tran"/>
    <property type="match status" value="1"/>
</dbReference>
<evidence type="ECO:0000313" key="7">
    <source>
        <dbReference type="Proteomes" id="UP001555786"/>
    </source>
</evidence>
<dbReference type="SMART" id="SM00382">
    <property type="entry name" value="AAA"/>
    <property type="match status" value="1"/>
</dbReference>
<dbReference type="InterPro" id="IPR003593">
    <property type="entry name" value="AAA+_ATPase"/>
</dbReference>
<dbReference type="SUPFAM" id="SSF50331">
    <property type="entry name" value="MOP-like"/>
    <property type="match status" value="1"/>
</dbReference>
<evidence type="ECO:0000256" key="4">
    <source>
        <dbReference type="ARBA" id="ARBA00022840"/>
    </source>
</evidence>
<dbReference type="RefSeq" id="WP_367626903.1">
    <property type="nucleotide sequence ID" value="NZ_JBFNQD010000029.1"/>
</dbReference>
<dbReference type="Gene3D" id="2.40.50.140">
    <property type="entry name" value="Nucleic acid-binding proteins"/>
    <property type="match status" value="1"/>
</dbReference>